<evidence type="ECO:0000259" key="2">
    <source>
        <dbReference type="Pfam" id="PF23988"/>
    </source>
</evidence>
<dbReference type="RefSeq" id="WP_145194987.1">
    <property type="nucleotide sequence ID" value="NZ_CP036434.1"/>
</dbReference>
<evidence type="ECO:0000313" key="3">
    <source>
        <dbReference type="EMBL" id="QDV05573.1"/>
    </source>
</evidence>
<dbReference type="Proteomes" id="UP000320390">
    <property type="component" value="Chromosome"/>
</dbReference>
<accession>A0A518ENB2</accession>
<evidence type="ECO:0000313" key="4">
    <source>
        <dbReference type="Proteomes" id="UP000320390"/>
    </source>
</evidence>
<dbReference type="InterPro" id="IPR055733">
    <property type="entry name" value="DUF7309"/>
</dbReference>
<protein>
    <recommendedName>
        <fullName evidence="2">DUF7309 domain-containing protein</fullName>
    </recommendedName>
</protein>
<keyword evidence="4" id="KW-1185">Reference proteome</keyword>
<organism evidence="3 4">
    <name type="scientific">Saltatorellus ferox</name>
    <dbReference type="NCBI Taxonomy" id="2528018"/>
    <lineage>
        <taxon>Bacteria</taxon>
        <taxon>Pseudomonadati</taxon>
        <taxon>Planctomycetota</taxon>
        <taxon>Planctomycetia</taxon>
        <taxon>Planctomycetia incertae sedis</taxon>
        <taxon>Saltatorellus</taxon>
    </lineage>
</organism>
<reference evidence="3 4" key="1">
    <citation type="submission" date="2019-02" db="EMBL/GenBank/DDBJ databases">
        <title>Deep-cultivation of Planctomycetes and their phenomic and genomic characterization uncovers novel biology.</title>
        <authorList>
            <person name="Wiegand S."/>
            <person name="Jogler M."/>
            <person name="Boedeker C."/>
            <person name="Pinto D."/>
            <person name="Vollmers J."/>
            <person name="Rivas-Marin E."/>
            <person name="Kohn T."/>
            <person name="Peeters S.H."/>
            <person name="Heuer A."/>
            <person name="Rast P."/>
            <person name="Oberbeckmann S."/>
            <person name="Bunk B."/>
            <person name="Jeske O."/>
            <person name="Meyerdierks A."/>
            <person name="Storesund J.E."/>
            <person name="Kallscheuer N."/>
            <person name="Luecker S."/>
            <person name="Lage O.M."/>
            <person name="Pohl T."/>
            <person name="Merkel B.J."/>
            <person name="Hornburger P."/>
            <person name="Mueller R.-W."/>
            <person name="Bruemmer F."/>
            <person name="Labrenz M."/>
            <person name="Spormann A.M."/>
            <person name="Op den Camp H."/>
            <person name="Overmann J."/>
            <person name="Amann R."/>
            <person name="Jetten M.S.M."/>
            <person name="Mascher T."/>
            <person name="Medema M.H."/>
            <person name="Devos D.P."/>
            <person name="Kaster A.-K."/>
            <person name="Ovreas L."/>
            <person name="Rohde M."/>
            <person name="Galperin M.Y."/>
            <person name="Jogler C."/>
        </authorList>
    </citation>
    <scope>NUCLEOTIDE SEQUENCE [LARGE SCALE GENOMIC DNA]</scope>
    <source>
        <strain evidence="3 4">Poly30</strain>
    </source>
</reference>
<name>A0A518ENB2_9BACT</name>
<dbReference type="Pfam" id="PF23988">
    <property type="entry name" value="DUF7309"/>
    <property type="match status" value="1"/>
</dbReference>
<dbReference type="AlphaFoldDB" id="A0A518ENB2"/>
<evidence type="ECO:0000256" key="1">
    <source>
        <dbReference type="SAM" id="MobiDB-lite"/>
    </source>
</evidence>
<feature type="region of interest" description="Disordered" evidence="1">
    <location>
        <begin position="197"/>
        <end position="217"/>
    </location>
</feature>
<gene>
    <name evidence="3" type="ORF">Poly30_10710</name>
</gene>
<proteinExistence type="predicted"/>
<dbReference type="EMBL" id="CP036434">
    <property type="protein sequence ID" value="QDV05573.1"/>
    <property type="molecule type" value="Genomic_DNA"/>
</dbReference>
<feature type="compositionally biased region" description="Basic and acidic residues" evidence="1">
    <location>
        <begin position="201"/>
        <end position="210"/>
    </location>
</feature>
<feature type="domain" description="DUF7309" evidence="2">
    <location>
        <begin position="18"/>
        <end position="164"/>
    </location>
</feature>
<sequence>MAKKTPKKDGKDRLFVDVVETAVEFHKRRLWHHVDSADPISIRVEGEEHPLVCFVLGHGGVELGVSALRGEHAMEGFEEVILTGGRLASDAPCDLLLLSFEIPTEVDPDFLRPLHQSGRVFGKNSAAPIFVGKCVGEPSRPMTRPELRIMQTILRTLLMAASSGQLQQREWDWKRRTLELTLEGKGKKAHVLDSVRTWPPPRREEEREVRTPVLTQA</sequence>